<organism evidence="3 4">
    <name type="scientific">Leucobacter iarius</name>
    <dbReference type="NCBI Taxonomy" id="333963"/>
    <lineage>
        <taxon>Bacteria</taxon>
        <taxon>Bacillati</taxon>
        <taxon>Actinomycetota</taxon>
        <taxon>Actinomycetes</taxon>
        <taxon>Micrococcales</taxon>
        <taxon>Microbacteriaceae</taxon>
        <taxon>Leucobacter</taxon>
    </lineage>
</organism>
<proteinExistence type="predicted"/>
<feature type="signal peptide" evidence="2">
    <location>
        <begin position="1"/>
        <end position="34"/>
    </location>
</feature>
<accession>A0ABP4XF43</accession>
<feature type="compositionally biased region" description="Low complexity" evidence="1">
    <location>
        <begin position="210"/>
        <end position="222"/>
    </location>
</feature>
<evidence type="ECO:0000256" key="2">
    <source>
        <dbReference type="SAM" id="SignalP"/>
    </source>
</evidence>
<keyword evidence="4" id="KW-1185">Reference proteome</keyword>
<evidence type="ECO:0000256" key="1">
    <source>
        <dbReference type="SAM" id="MobiDB-lite"/>
    </source>
</evidence>
<evidence type="ECO:0000313" key="3">
    <source>
        <dbReference type="EMBL" id="GAA1780383.1"/>
    </source>
</evidence>
<feature type="region of interest" description="Disordered" evidence="1">
    <location>
        <begin position="179"/>
        <end position="225"/>
    </location>
</feature>
<comment type="caution">
    <text evidence="3">The sequence shown here is derived from an EMBL/GenBank/DDBJ whole genome shotgun (WGS) entry which is preliminary data.</text>
</comment>
<reference evidence="4" key="1">
    <citation type="journal article" date="2019" name="Int. J. Syst. Evol. Microbiol.">
        <title>The Global Catalogue of Microorganisms (GCM) 10K type strain sequencing project: providing services to taxonomists for standard genome sequencing and annotation.</title>
        <authorList>
            <consortium name="The Broad Institute Genomics Platform"/>
            <consortium name="The Broad Institute Genome Sequencing Center for Infectious Disease"/>
            <person name="Wu L."/>
            <person name="Ma J."/>
        </authorList>
    </citation>
    <scope>NUCLEOTIDE SEQUENCE [LARGE SCALE GENOMIC DNA]</scope>
    <source>
        <strain evidence="4">JCM 14736</strain>
    </source>
</reference>
<protein>
    <recommendedName>
        <fullName evidence="5">LPXTG-motif cell wall-anchored protein</fullName>
    </recommendedName>
</protein>
<feature type="chain" id="PRO_5046891942" description="LPXTG-motif cell wall-anchored protein" evidence="2">
    <location>
        <begin position="35"/>
        <end position="262"/>
    </location>
</feature>
<feature type="compositionally biased region" description="Low complexity" evidence="1">
    <location>
        <begin position="38"/>
        <end position="60"/>
    </location>
</feature>
<sequence length="262" mass="27584">MAHKTHPRARTTRALLTISGIAALALSFGTPALAEDGAPAPRAEAPQTAPATTPGPTDAPSRLEAEPAEEELPEEEVIGHLTVTPLQAYPGEKVRVTGQCKIWGHGPTDVWLALFDQAYKRNGSEFSPVKFDEDTGVFDTEVTLSKSSVPGKYSLAWMCSVDDQVFAGSDVDPIFTVLGTTAPPTKQPPTTSPPPLDDETGFNLIDPTEHPTAAAPAELAETGNDEPRWALPLAAGALALGGAGFVAYSRHPGRAERRESAA</sequence>
<evidence type="ECO:0000313" key="4">
    <source>
        <dbReference type="Proteomes" id="UP001500851"/>
    </source>
</evidence>
<name>A0ABP4XF43_9MICO</name>
<dbReference type="Proteomes" id="UP001500851">
    <property type="component" value="Unassembled WGS sequence"/>
</dbReference>
<keyword evidence="2" id="KW-0732">Signal</keyword>
<feature type="region of interest" description="Disordered" evidence="1">
    <location>
        <begin position="32"/>
        <end position="74"/>
    </location>
</feature>
<dbReference type="RefSeq" id="WP_344029259.1">
    <property type="nucleotide sequence ID" value="NZ_BAAAOB010000001.1"/>
</dbReference>
<feature type="compositionally biased region" description="Pro residues" evidence="1">
    <location>
        <begin position="185"/>
        <end position="195"/>
    </location>
</feature>
<dbReference type="EMBL" id="BAAAOB010000001">
    <property type="protein sequence ID" value="GAA1780383.1"/>
    <property type="molecule type" value="Genomic_DNA"/>
</dbReference>
<gene>
    <name evidence="3" type="ORF">GCM10009768_06600</name>
</gene>
<evidence type="ECO:0008006" key="5">
    <source>
        <dbReference type="Google" id="ProtNLM"/>
    </source>
</evidence>